<dbReference type="Gene3D" id="3.40.50.410">
    <property type="entry name" value="von Willebrand factor, type A domain"/>
    <property type="match status" value="1"/>
</dbReference>
<protein>
    <submittedName>
        <fullName evidence="3">VWA domain-containing protein</fullName>
    </submittedName>
</protein>
<proteinExistence type="predicted"/>
<name>A0A4S4AEK4_9RHOO</name>
<dbReference type="EMBL" id="SSOD01000018">
    <property type="protein sequence ID" value="THF57216.1"/>
    <property type="molecule type" value="Genomic_DNA"/>
</dbReference>
<dbReference type="AlphaFoldDB" id="A0A4S4AEK4"/>
<feature type="domain" description="VWFA" evidence="2">
    <location>
        <begin position="473"/>
        <end position="617"/>
    </location>
</feature>
<dbReference type="OrthoDB" id="9758211at2"/>
<dbReference type="PANTHER" id="PTHR41248:SF1">
    <property type="entry name" value="NORD PROTEIN"/>
    <property type="match status" value="1"/>
</dbReference>
<feature type="region of interest" description="Disordered" evidence="1">
    <location>
        <begin position="251"/>
        <end position="287"/>
    </location>
</feature>
<evidence type="ECO:0000313" key="3">
    <source>
        <dbReference type="EMBL" id="THF57216.1"/>
    </source>
</evidence>
<accession>A0A4S4AEK4</accession>
<dbReference type="InterPro" id="IPR051928">
    <property type="entry name" value="NorD/CobT"/>
</dbReference>
<comment type="caution">
    <text evidence="3">The sequence shown here is derived from an EMBL/GenBank/DDBJ whole genome shotgun (WGS) entry which is preliminary data.</text>
</comment>
<dbReference type="CDD" id="cd01454">
    <property type="entry name" value="vWA_norD_type"/>
    <property type="match status" value="1"/>
</dbReference>
<dbReference type="InterPro" id="IPR036465">
    <property type="entry name" value="vWFA_dom_sf"/>
</dbReference>
<dbReference type="SUPFAM" id="SSF53300">
    <property type="entry name" value="vWA-like"/>
    <property type="match status" value="1"/>
</dbReference>
<feature type="compositionally biased region" description="Low complexity" evidence="1">
    <location>
        <begin position="251"/>
        <end position="261"/>
    </location>
</feature>
<dbReference type="SMART" id="SM00327">
    <property type="entry name" value="VWA"/>
    <property type="match status" value="1"/>
</dbReference>
<sequence length="656" mass="71975">MEETVGKLWHRLITRAAGVSYPAAAVRLKEVERTAGVFFRALGGDPGLRVAAATVDPHAARRGLLARVAGIGDRAAHARMDAATLRLPPEIDAFPDRALNRDLYLWLAALAAAQAQLPPGPADETDFQRSQRAVLAALATWPGVAARYRRLVEAYVPRRLSGLRPDTVRPEPVEGRLSRQGFDRLSPNGLTRLVAGLTKPKMPPAERAREEAIVAALREPGSVAALPPVPPGTPPAAPVLLWLAGGDAAPAPFPRAANPDPENAASGGPPPAEETERHAHRAERVDLPQEKNGLMMVFRAESLLAVTEFLKLNRPTDDEPDPNAADAARDLDQLSLAENEDRVASRVRFDLDLPSAAEDDVVLGDGIPLPEWDYRKQRLLEDHVRLTEMAARHATPCPLPPHLKRTARRLHQQFSALAPGRRWLKAQPDGSELDVDAAVRAQTDRACGRHPSEQLYLSLEKRERDLACLVLADLSLSTDTWVSSEARVIDVIRDALLLFGEALGATGDAFALAGFSSVKRSKVRFHRLKDFNERFDDRIRGRVMAIKPGYYTRLGAAIRRAIRLLENHGAARRILLILSDGKPNDLDLYDGRYGIEDTRMAVMEARRAGLTPFCVTIDREGAGYLPHLFGPAGYAVIRKPEELPARLPLFYAQLTR</sequence>
<evidence type="ECO:0000259" key="2">
    <source>
        <dbReference type="PROSITE" id="PS50234"/>
    </source>
</evidence>
<keyword evidence="4" id="KW-1185">Reference proteome</keyword>
<organism evidence="3 4">
    <name type="scientific">Pseudothauera rhizosphaerae</name>
    <dbReference type="NCBI Taxonomy" id="2565932"/>
    <lineage>
        <taxon>Bacteria</taxon>
        <taxon>Pseudomonadati</taxon>
        <taxon>Pseudomonadota</taxon>
        <taxon>Betaproteobacteria</taxon>
        <taxon>Rhodocyclales</taxon>
        <taxon>Zoogloeaceae</taxon>
        <taxon>Pseudothauera</taxon>
    </lineage>
</organism>
<evidence type="ECO:0000256" key="1">
    <source>
        <dbReference type="SAM" id="MobiDB-lite"/>
    </source>
</evidence>
<feature type="compositionally biased region" description="Basic and acidic residues" evidence="1">
    <location>
        <begin position="274"/>
        <end position="287"/>
    </location>
</feature>
<dbReference type="RefSeq" id="WP_136386421.1">
    <property type="nucleotide sequence ID" value="NZ_SSOD01000018.1"/>
</dbReference>
<dbReference type="InterPro" id="IPR002035">
    <property type="entry name" value="VWF_A"/>
</dbReference>
<dbReference type="Proteomes" id="UP000307956">
    <property type="component" value="Unassembled WGS sequence"/>
</dbReference>
<dbReference type="Pfam" id="PF00092">
    <property type="entry name" value="VWA"/>
    <property type="match status" value="1"/>
</dbReference>
<evidence type="ECO:0000313" key="4">
    <source>
        <dbReference type="Proteomes" id="UP000307956"/>
    </source>
</evidence>
<dbReference type="PROSITE" id="PS50234">
    <property type="entry name" value="VWFA"/>
    <property type="match status" value="1"/>
</dbReference>
<reference evidence="3 4" key="1">
    <citation type="submission" date="2019-04" db="EMBL/GenBank/DDBJ databases">
        <title>Azoarcus rhizosphaerae sp. nov. isolated from rhizosphere of Ficus religiosa.</title>
        <authorList>
            <person name="Lin S.-Y."/>
            <person name="Hameed A."/>
            <person name="Hsu Y.-H."/>
            <person name="Young C.-C."/>
        </authorList>
    </citation>
    <scope>NUCLEOTIDE SEQUENCE [LARGE SCALE GENOMIC DNA]</scope>
    <source>
        <strain evidence="3 4">CC-YHH848</strain>
    </source>
</reference>
<gene>
    <name evidence="3" type="ORF">E6O51_18100</name>
</gene>
<dbReference type="PANTHER" id="PTHR41248">
    <property type="entry name" value="NORD PROTEIN"/>
    <property type="match status" value="1"/>
</dbReference>